<dbReference type="RefSeq" id="WP_105933970.1">
    <property type="nucleotide sequence ID" value="NZ_PVNP01000053.1"/>
</dbReference>
<dbReference type="AlphaFoldDB" id="A0A2S9VCV7"/>
<evidence type="ECO:0000313" key="1">
    <source>
        <dbReference type="EMBL" id="PRO74264.1"/>
    </source>
</evidence>
<accession>A0A2S9VCV7</accession>
<gene>
    <name evidence="1" type="ORF">C6Y40_06960</name>
</gene>
<evidence type="ECO:0000313" key="2">
    <source>
        <dbReference type="Proteomes" id="UP000238949"/>
    </source>
</evidence>
<keyword evidence="2" id="KW-1185">Reference proteome</keyword>
<protein>
    <submittedName>
        <fullName evidence="1">Uncharacterized protein</fullName>
    </submittedName>
</protein>
<sequence>MGFPLTGFLNNLQNKYVLLALVIACGGCAKTSPQFEQVLQRQPDNRTADDIFALTFEKHGGANLDELNDLNVAIDGEWHFLVTQIQPLIADADYRQQSEERLLLNEQLYFANYQGDCGNKRVYRTQNEIKVAYNGEITRDEQKNAAAALTADAFYLFTLGPLALHEQVKNWQRLPDATEDGNGYYRINARLAPGFGLSERDFVTLWVNKQSALTYRVHITLDGFDATKGAHADTTYLKYTEIDGFTFPTHFFERVRGPISIDAHEWWYTGIDINRGLTAQDLSINALSIKAKQPAIAINGTD</sequence>
<dbReference type="OrthoDB" id="6330382at2"/>
<proteinExistence type="predicted"/>
<name>A0A2S9VCV7_9ALTE</name>
<dbReference type="EMBL" id="PVNP01000053">
    <property type="protein sequence ID" value="PRO74264.1"/>
    <property type="molecule type" value="Genomic_DNA"/>
</dbReference>
<dbReference type="Proteomes" id="UP000238949">
    <property type="component" value="Unassembled WGS sequence"/>
</dbReference>
<organism evidence="1 2">
    <name type="scientific">Alteromonas alba</name>
    <dbReference type="NCBI Taxonomy" id="2079529"/>
    <lineage>
        <taxon>Bacteria</taxon>
        <taxon>Pseudomonadati</taxon>
        <taxon>Pseudomonadota</taxon>
        <taxon>Gammaproteobacteria</taxon>
        <taxon>Alteromonadales</taxon>
        <taxon>Alteromonadaceae</taxon>
        <taxon>Alteromonas/Salinimonas group</taxon>
        <taxon>Alteromonas</taxon>
    </lineage>
</organism>
<comment type="caution">
    <text evidence="1">The sequence shown here is derived from an EMBL/GenBank/DDBJ whole genome shotgun (WGS) entry which is preliminary data.</text>
</comment>
<reference evidence="2" key="1">
    <citation type="journal article" date="2020" name="Int. J. Syst. Evol. Microbiol.">
        <title>Alteromonas alba sp. nov., a marine bacterium isolated from the seawater of the West Pacific Ocean.</title>
        <authorList>
            <person name="Sun C."/>
            <person name="Wu Y.-H."/>
            <person name="Xamxidin M."/>
            <person name="Cheng H."/>
            <person name="Xu X.-W."/>
        </authorList>
    </citation>
    <scope>NUCLEOTIDE SEQUENCE [LARGE SCALE GENOMIC DNA]</scope>
    <source>
        <strain evidence="2">190</strain>
    </source>
</reference>